<protein>
    <recommendedName>
        <fullName evidence="4">Dynein regulatory complex protein 10</fullName>
    </recommendedName>
</protein>
<sequence length="448" mass="52998">MNPKQILEKFIKPLPKPFNSILKNADKLDHFKGLDLDKPETFTPMEMELRIQADQVMFSLNKAVSVLSILAQLPQLLDSGILTEHFTHQEMSYVYYVLRRYETKEERVSDEDTFLTYGGLYEIVNKIKLKSYFQETVVDANLSQIVHMIFNNRCIRDAIKKIPKPKTIPYVMQFIKDFQELKDMAQIKLYITGTEEEKRDKQLRQAFKSNIMLKAAIKDLEHQLEHQRDQLGTELHKKVDIFDNYNDKIANIKEEFQISIEKNIHDSEKRMMQQCMESEAKQAQLALEADSITKAHAALLEQHLASEKLLRARTGKTQALLHNWIIKYDQDAGDKNTEYEDLKKQYDQEKETMDDLDDKLDEQEKIYITLMAEKAEEEERIYHEIYFKILTNRSARIIQRAWRAYRERRKSRRRGKKGKKDFRPKLVYTKKDDPNALLEGKFKGDIFD</sequence>
<evidence type="ECO:0000256" key="9">
    <source>
        <dbReference type="ARBA" id="ARBA00023273"/>
    </source>
</evidence>
<comment type="subcellular location">
    <subcellularLocation>
        <location evidence="2">Cytoplasm</location>
        <location evidence="2">Cytoskeleton</location>
        <location evidence="2">Flagellum axoneme</location>
    </subcellularLocation>
</comment>
<keyword evidence="9" id="KW-0966">Cell projection</keyword>
<dbReference type="EMBL" id="OU892288">
    <property type="protein sequence ID" value="CAG9762998.1"/>
    <property type="molecule type" value="Genomic_DNA"/>
</dbReference>
<keyword evidence="7" id="KW-0969">Cilium</keyword>
<dbReference type="PROSITE" id="PS50096">
    <property type="entry name" value="IQ"/>
    <property type="match status" value="1"/>
</dbReference>
<evidence type="ECO:0000256" key="2">
    <source>
        <dbReference type="ARBA" id="ARBA00004611"/>
    </source>
</evidence>
<evidence type="ECO:0000256" key="5">
    <source>
        <dbReference type="ARBA" id="ARBA00022490"/>
    </source>
</evidence>
<keyword evidence="5" id="KW-0963">Cytoplasm</keyword>
<keyword evidence="10" id="KW-0175">Coiled coil</keyword>
<dbReference type="PANTHER" id="PTHR31598:SF1">
    <property type="entry name" value="DYNEIN REGULATORY COMPLEX PROTEIN 10"/>
    <property type="match status" value="1"/>
</dbReference>
<reference evidence="11" key="1">
    <citation type="submission" date="2022-01" db="EMBL/GenBank/DDBJ databases">
        <authorList>
            <person name="King R."/>
        </authorList>
    </citation>
    <scope>NUCLEOTIDE SEQUENCE</scope>
</reference>
<dbReference type="AlphaFoldDB" id="A0A9N9QLX1"/>
<proteinExistence type="inferred from homology"/>
<keyword evidence="8" id="KW-0206">Cytoskeleton</keyword>
<evidence type="ECO:0000313" key="11">
    <source>
        <dbReference type="EMBL" id="CAG9762998.1"/>
    </source>
</evidence>
<evidence type="ECO:0000256" key="10">
    <source>
        <dbReference type="SAM" id="Coils"/>
    </source>
</evidence>
<organism evidence="11 12">
    <name type="scientific">Ceutorhynchus assimilis</name>
    <name type="common">cabbage seed weevil</name>
    <dbReference type="NCBI Taxonomy" id="467358"/>
    <lineage>
        <taxon>Eukaryota</taxon>
        <taxon>Metazoa</taxon>
        <taxon>Ecdysozoa</taxon>
        <taxon>Arthropoda</taxon>
        <taxon>Hexapoda</taxon>
        <taxon>Insecta</taxon>
        <taxon>Pterygota</taxon>
        <taxon>Neoptera</taxon>
        <taxon>Endopterygota</taxon>
        <taxon>Coleoptera</taxon>
        <taxon>Polyphaga</taxon>
        <taxon>Cucujiformia</taxon>
        <taxon>Curculionidae</taxon>
        <taxon>Ceutorhynchinae</taxon>
        <taxon>Ceutorhynchus</taxon>
    </lineage>
</organism>
<dbReference type="OrthoDB" id="536093at2759"/>
<gene>
    <name evidence="11" type="ORF">CEUTPL_LOCUS3669</name>
</gene>
<keyword evidence="12" id="KW-1185">Reference proteome</keyword>
<evidence type="ECO:0000256" key="3">
    <source>
        <dbReference type="ARBA" id="ARBA00009071"/>
    </source>
</evidence>
<evidence type="ECO:0000256" key="1">
    <source>
        <dbReference type="ARBA" id="ARBA00003029"/>
    </source>
</evidence>
<evidence type="ECO:0000256" key="4">
    <source>
        <dbReference type="ARBA" id="ARBA00021752"/>
    </source>
</evidence>
<evidence type="ECO:0000256" key="7">
    <source>
        <dbReference type="ARBA" id="ARBA00023069"/>
    </source>
</evidence>
<comment type="similarity">
    <text evidence="3">Belongs to the DRC10 family.</text>
</comment>
<evidence type="ECO:0000256" key="8">
    <source>
        <dbReference type="ARBA" id="ARBA00023212"/>
    </source>
</evidence>
<dbReference type="PANTHER" id="PTHR31598">
    <property type="entry name" value="IQ DOMAIN-CONTAINING PROTEIN D"/>
    <property type="match status" value="1"/>
</dbReference>
<accession>A0A9N9QLX1</accession>
<keyword evidence="6" id="KW-0282">Flagellum</keyword>
<dbReference type="Proteomes" id="UP001152799">
    <property type="component" value="Chromosome 12"/>
</dbReference>
<evidence type="ECO:0000313" key="12">
    <source>
        <dbReference type="Proteomes" id="UP001152799"/>
    </source>
</evidence>
<dbReference type="InterPro" id="IPR042815">
    <property type="entry name" value="DRC10"/>
</dbReference>
<feature type="coiled-coil region" evidence="10">
    <location>
        <begin position="332"/>
        <end position="380"/>
    </location>
</feature>
<name>A0A9N9QLX1_9CUCU</name>
<evidence type="ECO:0000256" key="6">
    <source>
        <dbReference type="ARBA" id="ARBA00022846"/>
    </source>
</evidence>
<comment type="function">
    <text evidence="1">Component of the nexin-dynein regulatory complex (N-DRC), a key regulator of ciliary/flagellar motility which maintains the alignment and integrity of the distal axoneme and regulates microtubule sliding in motile axonemes.</text>
</comment>